<feature type="chain" id="PRO_5022983586" evidence="1">
    <location>
        <begin position="23"/>
        <end position="311"/>
    </location>
</feature>
<name>A0A5E4R007_9NEOP</name>
<sequence>MPDIVWYVSVLVLCTSIAGVEADLAVTKRNSDFLEVIKLNLRRNNDDYAEQIKHNSVQTASPSTRGFPVYGKQQDIKFINKLYGARKANIILEDDSGIQSQSLLDRSDKKPNKVNHTTDNVIDISYTPEHISKQLIQTTKNILLRIGVNKQLSQQNTRRSSTTRGTVLTTHASPIIKKFSQTNKNRMQQFKAFINKNKDLFKEYVSEKKIPRTNDDSKDMSSLKMEIESVLAGNTKTAKEGDVNETVTYRTDALDMVNAKGGHIHAMRLRNRLCHRHVLIPEGPKYDSKGEIYLAAHANIIKSGILVHPYL</sequence>
<proteinExistence type="predicted"/>
<feature type="signal peptide" evidence="1">
    <location>
        <begin position="1"/>
        <end position="22"/>
    </location>
</feature>
<dbReference type="EMBL" id="FZQP02006804">
    <property type="protein sequence ID" value="VVD03806.1"/>
    <property type="molecule type" value="Genomic_DNA"/>
</dbReference>
<evidence type="ECO:0000313" key="3">
    <source>
        <dbReference type="Proteomes" id="UP000324832"/>
    </source>
</evidence>
<organism evidence="2 3">
    <name type="scientific">Leptidea sinapis</name>
    <dbReference type="NCBI Taxonomy" id="189913"/>
    <lineage>
        <taxon>Eukaryota</taxon>
        <taxon>Metazoa</taxon>
        <taxon>Ecdysozoa</taxon>
        <taxon>Arthropoda</taxon>
        <taxon>Hexapoda</taxon>
        <taxon>Insecta</taxon>
        <taxon>Pterygota</taxon>
        <taxon>Neoptera</taxon>
        <taxon>Endopterygota</taxon>
        <taxon>Lepidoptera</taxon>
        <taxon>Glossata</taxon>
        <taxon>Ditrysia</taxon>
        <taxon>Papilionoidea</taxon>
        <taxon>Pieridae</taxon>
        <taxon>Dismorphiinae</taxon>
        <taxon>Leptidea</taxon>
    </lineage>
</organism>
<protein>
    <submittedName>
        <fullName evidence="2">Uncharacterized protein</fullName>
    </submittedName>
</protein>
<keyword evidence="1" id="KW-0732">Signal</keyword>
<dbReference type="AlphaFoldDB" id="A0A5E4R007"/>
<keyword evidence="3" id="KW-1185">Reference proteome</keyword>
<dbReference type="Proteomes" id="UP000324832">
    <property type="component" value="Unassembled WGS sequence"/>
</dbReference>
<gene>
    <name evidence="2" type="ORF">LSINAPIS_LOCUS13722</name>
</gene>
<evidence type="ECO:0000313" key="2">
    <source>
        <dbReference type="EMBL" id="VVD03806.1"/>
    </source>
</evidence>
<accession>A0A5E4R007</accession>
<reference evidence="2 3" key="1">
    <citation type="submission" date="2017-07" db="EMBL/GenBank/DDBJ databases">
        <authorList>
            <person name="Talla V."/>
            <person name="Backstrom N."/>
        </authorList>
    </citation>
    <scope>NUCLEOTIDE SEQUENCE [LARGE SCALE GENOMIC DNA]</scope>
</reference>
<evidence type="ECO:0000256" key="1">
    <source>
        <dbReference type="SAM" id="SignalP"/>
    </source>
</evidence>